<dbReference type="GeneID" id="28823241"/>
<evidence type="ECO:0000313" key="1">
    <source>
        <dbReference type="EMBL" id="KUJ09988.1"/>
    </source>
</evidence>
<gene>
    <name evidence="1" type="ORF">LY89DRAFT_675494</name>
</gene>
<dbReference type="InParanoid" id="A0A132BC91"/>
<organism evidence="1 2">
    <name type="scientific">Mollisia scopiformis</name>
    <name type="common">Conifer needle endophyte fungus</name>
    <name type="synonym">Phialocephala scopiformis</name>
    <dbReference type="NCBI Taxonomy" id="149040"/>
    <lineage>
        <taxon>Eukaryota</taxon>
        <taxon>Fungi</taxon>
        <taxon>Dikarya</taxon>
        <taxon>Ascomycota</taxon>
        <taxon>Pezizomycotina</taxon>
        <taxon>Leotiomycetes</taxon>
        <taxon>Helotiales</taxon>
        <taxon>Mollisiaceae</taxon>
        <taxon>Mollisia</taxon>
    </lineage>
</organism>
<proteinExistence type="predicted"/>
<dbReference type="Proteomes" id="UP000070700">
    <property type="component" value="Unassembled WGS sequence"/>
</dbReference>
<accession>A0A132BC91</accession>
<keyword evidence="2" id="KW-1185">Reference proteome</keyword>
<sequence length="218" mass="23775">MCVGSIVRHSCGHVMIHWLSQCDESDCQSRSHVERQSREVYHNSNVAKSGDRCWPCQNPWEKAKMAAMEAKDKIPEDIKNLDSKLEKLIQACELNTSEVKSGSDTVVKALQTHKPDIHAKGLTSSKQGLQKAAAIGITAPITFGLKLLEDDIAELHKVFSNQIAALNISGSENAIVKKVLTEGCQSMVDSVAHKLREAQANIAKSTDGAVVQVLDSFV</sequence>
<dbReference type="KEGG" id="psco:LY89DRAFT_675494"/>
<evidence type="ECO:0000313" key="2">
    <source>
        <dbReference type="Proteomes" id="UP000070700"/>
    </source>
</evidence>
<dbReference type="RefSeq" id="XP_018064343.1">
    <property type="nucleotide sequence ID" value="XM_018213515.1"/>
</dbReference>
<dbReference type="AlphaFoldDB" id="A0A132BC91"/>
<reference evidence="1 2" key="1">
    <citation type="submission" date="2015-10" db="EMBL/GenBank/DDBJ databases">
        <title>Full genome of DAOMC 229536 Phialocephala scopiformis, a fungal endophyte of spruce producing the potent anti-insectan compound rugulosin.</title>
        <authorList>
            <consortium name="DOE Joint Genome Institute"/>
            <person name="Walker A.K."/>
            <person name="Frasz S.L."/>
            <person name="Seifert K.A."/>
            <person name="Miller J.D."/>
            <person name="Mondo S.J."/>
            <person name="Labutti K."/>
            <person name="Lipzen A."/>
            <person name="Dockter R."/>
            <person name="Kennedy M."/>
            <person name="Grigoriev I.V."/>
            <person name="Spatafora J.W."/>
        </authorList>
    </citation>
    <scope>NUCLEOTIDE SEQUENCE [LARGE SCALE GENOMIC DNA]</scope>
    <source>
        <strain evidence="1 2">CBS 120377</strain>
    </source>
</reference>
<dbReference type="EMBL" id="KQ947430">
    <property type="protein sequence ID" value="KUJ09988.1"/>
    <property type="molecule type" value="Genomic_DNA"/>
</dbReference>
<name>A0A132BC91_MOLSC</name>
<protein>
    <submittedName>
        <fullName evidence="1">Uncharacterized protein</fullName>
    </submittedName>
</protein>